<reference evidence="9" key="3">
    <citation type="journal article" date="2023" name="Int. J. Syst. Evol. Microbiol.">
        <title>Sellimonas catena sp. nov., isolated from human faeces.</title>
        <authorList>
            <person name="Hisatomi A."/>
            <person name="Ohkuma M."/>
            <person name="Sakamoto M."/>
        </authorList>
    </citation>
    <scope>NUCLEOTIDE SEQUENCE</scope>
    <source>
        <strain evidence="9">18CBH55</strain>
    </source>
</reference>
<organism evidence="9 10">
    <name type="scientific">Sellimonas catena</name>
    <dbReference type="NCBI Taxonomy" id="2994035"/>
    <lineage>
        <taxon>Bacteria</taxon>
        <taxon>Bacillati</taxon>
        <taxon>Bacillota</taxon>
        <taxon>Clostridia</taxon>
        <taxon>Lachnospirales</taxon>
        <taxon>Lachnospiraceae</taxon>
        <taxon>Sellimonas</taxon>
    </lineage>
</organism>
<dbReference type="PANTHER" id="PTHR12561:SF3">
    <property type="entry name" value="LIPOYLTRANSFERASE 1, MITOCHONDRIAL"/>
    <property type="match status" value="1"/>
</dbReference>
<gene>
    <name evidence="9" type="ORF">Selli2_20140</name>
</gene>
<dbReference type="InterPro" id="IPR004562">
    <property type="entry name" value="LipoylTrfase_LipoateP_Ligase"/>
</dbReference>
<comment type="catalytic activity">
    <reaction evidence="7">
        <text>L-lysyl-[lipoyl-carrier protein] + (R)-lipoate + ATP = N(6)-[(R)-lipoyl]-L-lysyl-[lipoyl-carrier protein] + AMP + diphosphate + H(+)</text>
        <dbReference type="Rhea" id="RHEA:49288"/>
        <dbReference type="Rhea" id="RHEA-COMP:10500"/>
        <dbReference type="Rhea" id="RHEA-COMP:10502"/>
        <dbReference type="ChEBI" id="CHEBI:15378"/>
        <dbReference type="ChEBI" id="CHEBI:29969"/>
        <dbReference type="ChEBI" id="CHEBI:30616"/>
        <dbReference type="ChEBI" id="CHEBI:33019"/>
        <dbReference type="ChEBI" id="CHEBI:83088"/>
        <dbReference type="ChEBI" id="CHEBI:83099"/>
        <dbReference type="ChEBI" id="CHEBI:456215"/>
        <dbReference type="EC" id="6.3.1.20"/>
    </reaction>
</comment>
<evidence type="ECO:0000256" key="1">
    <source>
        <dbReference type="ARBA" id="ARBA00005085"/>
    </source>
</evidence>
<dbReference type="PROSITE" id="PS51733">
    <property type="entry name" value="BPL_LPL_CATALYTIC"/>
    <property type="match status" value="1"/>
</dbReference>
<evidence type="ECO:0000256" key="4">
    <source>
        <dbReference type="ARBA" id="ARBA00022598"/>
    </source>
</evidence>
<evidence type="ECO:0000256" key="3">
    <source>
        <dbReference type="ARBA" id="ARBA00012367"/>
    </source>
</evidence>
<dbReference type="PANTHER" id="PTHR12561">
    <property type="entry name" value="LIPOATE-PROTEIN LIGASE"/>
    <property type="match status" value="1"/>
</dbReference>
<dbReference type="GO" id="GO:0009249">
    <property type="term" value="P:protein lipoylation"/>
    <property type="evidence" value="ECO:0007669"/>
    <property type="project" value="InterPro"/>
</dbReference>
<dbReference type="SUPFAM" id="SSF82649">
    <property type="entry name" value="SufE/NifU"/>
    <property type="match status" value="1"/>
</dbReference>
<dbReference type="GO" id="GO:0005524">
    <property type="term" value="F:ATP binding"/>
    <property type="evidence" value="ECO:0007669"/>
    <property type="project" value="UniProtKB-KW"/>
</dbReference>
<reference evidence="9" key="1">
    <citation type="submission" date="2022-11" db="EMBL/GenBank/DDBJ databases">
        <title>Draft genome sequence of Sellimonas catena strain 18CBH55.</title>
        <authorList>
            <person name="Hisatomi A."/>
            <person name="Ohkuma M."/>
            <person name="Sakamoto M."/>
        </authorList>
    </citation>
    <scope>NUCLEOTIDE SEQUENCE</scope>
    <source>
        <strain evidence="9">18CBH55</strain>
    </source>
</reference>
<dbReference type="GO" id="GO:0005737">
    <property type="term" value="C:cytoplasm"/>
    <property type="evidence" value="ECO:0007669"/>
    <property type="project" value="TreeGrafter"/>
</dbReference>
<evidence type="ECO:0000256" key="5">
    <source>
        <dbReference type="ARBA" id="ARBA00022741"/>
    </source>
</evidence>
<dbReference type="CDD" id="cd16443">
    <property type="entry name" value="LplA"/>
    <property type="match status" value="1"/>
</dbReference>
<keyword evidence="6" id="KW-0067">ATP-binding</keyword>
<evidence type="ECO:0000256" key="2">
    <source>
        <dbReference type="ARBA" id="ARBA00005124"/>
    </source>
</evidence>
<evidence type="ECO:0000256" key="7">
    <source>
        <dbReference type="ARBA" id="ARBA00048037"/>
    </source>
</evidence>
<dbReference type="InterPro" id="IPR004143">
    <property type="entry name" value="BPL_LPL_catalytic"/>
</dbReference>
<dbReference type="Pfam" id="PF10437">
    <property type="entry name" value="Lip_prot_lig_C"/>
    <property type="match status" value="1"/>
</dbReference>
<dbReference type="Gene3D" id="3.30.930.10">
    <property type="entry name" value="Bira Bifunctional Protein, Domain 2"/>
    <property type="match status" value="1"/>
</dbReference>
<evidence type="ECO:0000313" key="9">
    <source>
        <dbReference type="EMBL" id="GLG90587.1"/>
    </source>
</evidence>
<keyword evidence="5" id="KW-0547">Nucleotide-binding</keyword>
<proteinExistence type="predicted"/>
<dbReference type="EMBL" id="BSCH01000012">
    <property type="protein sequence ID" value="GLG90587.1"/>
    <property type="molecule type" value="Genomic_DNA"/>
</dbReference>
<evidence type="ECO:0000259" key="8">
    <source>
        <dbReference type="PROSITE" id="PS51733"/>
    </source>
</evidence>
<feature type="domain" description="BPL/LPL catalytic" evidence="8">
    <location>
        <begin position="30"/>
        <end position="213"/>
    </location>
</feature>
<comment type="pathway">
    <text evidence="1">Protein modification; protein lipoylation via exogenous pathway; protein N(6)-(lipoyl)lysine from lipoate: step 2/2.</text>
</comment>
<dbReference type="AlphaFoldDB" id="A0A9W6CFZ1"/>
<accession>A0A9W6CFZ1</accession>
<dbReference type="RefSeq" id="WP_281845394.1">
    <property type="nucleotide sequence ID" value="NZ_BSCH01000012.1"/>
</dbReference>
<dbReference type="InterPro" id="IPR019491">
    <property type="entry name" value="Lipoate_protein_ligase_C"/>
</dbReference>
<dbReference type="Pfam" id="PF21948">
    <property type="entry name" value="LplA-B_cat"/>
    <property type="match status" value="1"/>
</dbReference>
<dbReference type="Gene3D" id="3.30.390.50">
    <property type="entry name" value="CO dehydrogenase flavoprotein, C-terminal domain"/>
    <property type="match status" value="1"/>
</dbReference>
<dbReference type="NCBIfam" id="TIGR00545">
    <property type="entry name" value="lipoyltrans"/>
    <property type="match status" value="1"/>
</dbReference>
<protein>
    <recommendedName>
        <fullName evidence="3">lipoate--protein ligase</fullName>
        <ecNumber evidence="3">6.3.1.20</ecNumber>
    </recommendedName>
</protein>
<dbReference type="InterPro" id="IPR045864">
    <property type="entry name" value="aa-tRNA-synth_II/BPL/LPL"/>
</dbReference>
<evidence type="ECO:0000313" key="10">
    <source>
        <dbReference type="Proteomes" id="UP001145094"/>
    </source>
</evidence>
<sequence length="332" mass="38593">MLETLTYIESHGTDPYRNLALEEFLLFGCKEKECILYLWQNEKTVVIGKNQNAWKECRTEQLERDGGHLARRLSGGGAVYHDLGNLNFTFLVSGEYYDVKRQLSVIAGALEHLGLHIEASGRNDLLIDGKKFSGNAFYRHGDHCYHHGTIMLDVDKEKLGSYLTVSREKLKSKGVDSVRSRVANLRTYLPDLTIDDLKYALRQAFGEVYGLPVQERKLDDREKKEIESRAEYFRSWEWLYGRKIPFQHEITRKFPWGEVTIRFQVENGKIKDAAVYSDALKTGMIEALPNYLNGVRFSSRSICIELGLYWSEDPEEEKMLKDLIEWMKEEEW</sequence>
<comment type="caution">
    <text evidence="9">The sequence shown here is derived from an EMBL/GenBank/DDBJ whole genome shotgun (WGS) entry which is preliminary data.</text>
</comment>
<dbReference type="GO" id="GO:0016979">
    <property type="term" value="F:lipoate-protein ligase activity"/>
    <property type="evidence" value="ECO:0007669"/>
    <property type="project" value="UniProtKB-EC"/>
</dbReference>
<dbReference type="EC" id="6.3.1.20" evidence="3"/>
<comment type="pathway">
    <text evidence="2">Protein modification; protein lipoylation via exogenous pathway; protein N(6)-(lipoyl)lysine from lipoate: step 1/2.</text>
</comment>
<name>A0A9W6CFZ1_9FIRM</name>
<evidence type="ECO:0000256" key="6">
    <source>
        <dbReference type="ARBA" id="ARBA00022840"/>
    </source>
</evidence>
<keyword evidence="4 9" id="KW-0436">Ligase</keyword>
<reference evidence="9" key="2">
    <citation type="submission" date="2022-11" db="EMBL/GenBank/DDBJ databases">
        <title>Draft genome sequence of Sellimonas catena strain 18CBH55.</title>
        <authorList>
            <person name="Atsushi H."/>
            <person name="Moriya O."/>
            <person name="Mitsuo S."/>
        </authorList>
    </citation>
    <scope>NUCLEOTIDE SEQUENCE</scope>
    <source>
        <strain evidence="9">18CBH55</strain>
    </source>
</reference>
<dbReference type="Proteomes" id="UP001145094">
    <property type="component" value="Unassembled WGS sequence"/>
</dbReference>
<dbReference type="GO" id="GO:0017118">
    <property type="term" value="F:lipoyltransferase activity"/>
    <property type="evidence" value="ECO:0007669"/>
    <property type="project" value="TreeGrafter"/>
</dbReference>
<dbReference type="SUPFAM" id="SSF55681">
    <property type="entry name" value="Class II aaRS and biotin synthetases"/>
    <property type="match status" value="1"/>
</dbReference>